<dbReference type="GO" id="GO:0045492">
    <property type="term" value="P:xylan biosynthetic process"/>
    <property type="evidence" value="ECO:0007669"/>
    <property type="project" value="TreeGrafter"/>
</dbReference>
<keyword evidence="2 5" id="KW-0812">Transmembrane</keyword>
<proteinExistence type="predicted"/>
<evidence type="ECO:0000256" key="5">
    <source>
        <dbReference type="SAM" id="Phobius"/>
    </source>
</evidence>
<dbReference type="PANTHER" id="PTHR13533">
    <property type="entry name" value="N-ACETYLNEURAMINATE 9-O-ACETYLTRANSFERASE"/>
    <property type="match status" value="1"/>
</dbReference>
<sequence>MVAAAQIGVLAACVVLFVPMGMAGWHLSRNKMLFFSGVLFITLAICIHIAPYFPAASHFLISSLTPSSSSSPPFRPSSCLSFLHDVSFLPPVSPSSFDWLPNRSRSADCDFQKLSRSDAGELLNGSWIVVSGDSQARLFVLALLRLLLDRSSVEVVEGDLFRRHSDYHIMISEYAVKLDFVWSPYESNITSVIQQFHDSIRLPEVLIFGSGLWHMLHTNNASDYSEALASVRRSAASMFYPSSSGLPSQPPHMFWLGMPTLVNSMLNTEEKKKKMSRKVWEAYEQEVHGSGLFMQSGGHFLLLDIGSLSWNCGEQCTIDGMHYKSIVYEAALHVMFNALLIESQQKI</sequence>
<feature type="transmembrane region" description="Helical" evidence="5">
    <location>
        <begin position="6"/>
        <end position="25"/>
    </location>
</feature>
<evidence type="ECO:0000313" key="7">
    <source>
        <dbReference type="Proteomes" id="UP001418222"/>
    </source>
</evidence>
<evidence type="ECO:0000256" key="1">
    <source>
        <dbReference type="ARBA" id="ARBA00004370"/>
    </source>
</evidence>
<keyword evidence="3 5" id="KW-1133">Transmembrane helix</keyword>
<accession>A0AAP0GFW9</accession>
<evidence type="ECO:0000256" key="4">
    <source>
        <dbReference type="ARBA" id="ARBA00023136"/>
    </source>
</evidence>
<dbReference type="AlphaFoldDB" id="A0AAP0GFW9"/>
<organism evidence="6 7">
    <name type="scientific">Platanthera zijinensis</name>
    <dbReference type="NCBI Taxonomy" id="2320716"/>
    <lineage>
        <taxon>Eukaryota</taxon>
        <taxon>Viridiplantae</taxon>
        <taxon>Streptophyta</taxon>
        <taxon>Embryophyta</taxon>
        <taxon>Tracheophyta</taxon>
        <taxon>Spermatophyta</taxon>
        <taxon>Magnoliopsida</taxon>
        <taxon>Liliopsida</taxon>
        <taxon>Asparagales</taxon>
        <taxon>Orchidaceae</taxon>
        <taxon>Orchidoideae</taxon>
        <taxon>Orchideae</taxon>
        <taxon>Orchidinae</taxon>
        <taxon>Platanthera</taxon>
    </lineage>
</organism>
<evidence type="ECO:0000256" key="3">
    <source>
        <dbReference type="ARBA" id="ARBA00022989"/>
    </source>
</evidence>
<dbReference type="GO" id="GO:0016407">
    <property type="term" value="F:acetyltransferase activity"/>
    <property type="evidence" value="ECO:0007669"/>
    <property type="project" value="TreeGrafter"/>
</dbReference>
<name>A0AAP0GFW9_9ASPA</name>
<reference evidence="6 7" key="1">
    <citation type="journal article" date="2022" name="Nat. Plants">
        <title>Genomes of leafy and leafless Platanthera orchids illuminate the evolution of mycoheterotrophy.</title>
        <authorList>
            <person name="Li M.H."/>
            <person name="Liu K.W."/>
            <person name="Li Z."/>
            <person name="Lu H.C."/>
            <person name="Ye Q.L."/>
            <person name="Zhang D."/>
            <person name="Wang J.Y."/>
            <person name="Li Y.F."/>
            <person name="Zhong Z.M."/>
            <person name="Liu X."/>
            <person name="Yu X."/>
            <person name="Liu D.K."/>
            <person name="Tu X.D."/>
            <person name="Liu B."/>
            <person name="Hao Y."/>
            <person name="Liao X.Y."/>
            <person name="Jiang Y.T."/>
            <person name="Sun W.H."/>
            <person name="Chen J."/>
            <person name="Chen Y.Q."/>
            <person name="Ai Y."/>
            <person name="Zhai J.W."/>
            <person name="Wu S.S."/>
            <person name="Zhou Z."/>
            <person name="Hsiao Y.Y."/>
            <person name="Wu W.L."/>
            <person name="Chen Y.Y."/>
            <person name="Lin Y.F."/>
            <person name="Hsu J.L."/>
            <person name="Li C.Y."/>
            <person name="Wang Z.W."/>
            <person name="Zhao X."/>
            <person name="Zhong W.Y."/>
            <person name="Ma X.K."/>
            <person name="Ma L."/>
            <person name="Huang J."/>
            <person name="Chen G.Z."/>
            <person name="Huang M.Z."/>
            <person name="Huang L."/>
            <person name="Peng D.H."/>
            <person name="Luo Y.B."/>
            <person name="Zou S.Q."/>
            <person name="Chen S.P."/>
            <person name="Lan S."/>
            <person name="Tsai W.C."/>
            <person name="Van de Peer Y."/>
            <person name="Liu Z.J."/>
        </authorList>
    </citation>
    <scope>NUCLEOTIDE SEQUENCE [LARGE SCALE GENOMIC DNA]</scope>
    <source>
        <strain evidence="6">Lor287</strain>
    </source>
</reference>
<protein>
    <recommendedName>
        <fullName evidence="8">Pmr5/Cas1p GDSL/SGNH-like acyl-esterase family protein</fullName>
    </recommendedName>
</protein>
<keyword evidence="7" id="KW-1185">Reference proteome</keyword>
<keyword evidence="4 5" id="KW-0472">Membrane</keyword>
<comment type="caution">
    <text evidence="6">The sequence shown here is derived from an EMBL/GenBank/DDBJ whole genome shotgun (WGS) entry which is preliminary data.</text>
</comment>
<evidence type="ECO:0000313" key="6">
    <source>
        <dbReference type="EMBL" id="KAK8957810.1"/>
    </source>
</evidence>
<dbReference type="Proteomes" id="UP001418222">
    <property type="component" value="Unassembled WGS sequence"/>
</dbReference>
<dbReference type="GO" id="GO:0016020">
    <property type="term" value="C:membrane"/>
    <property type="evidence" value="ECO:0007669"/>
    <property type="project" value="UniProtKB-SubCell"/>
</dbReference>
<dbReference type="PANTHER" id="PTHR13533:SF31">
    <property type="entry name" value="PROTEIN ALTERED XYLOGLUCAN 9"/>
    <property type="match status" value="1"/>
</dbReference>
<comment type="subcellular location">
    <subcellularLocation>
        <location evidence="1">Membrane</location>
    </subcellularLocation>
</comment>
<evidence type="ECO:0008006" key="8">
    <source>
        <dbReference type="Google" id="ProtNLM"/>
    </source>
</evidence>
<dbReference type="EMBL" id="JBBWWQ010000001">
    <property type="protein sequence ID" value="KAK8957810.1"/>
    <property type="molecule type" value="Genomic_DNA"/>
</dbReference>
<feature type="transmembrane region" description="Helical" evidence="5">
    <location>
        <begin position="32"/>
        <end position="53"/>
    </location>
</feature>
<evidence type="ECO:0000256" key="2">
    <source>
        <dbReference type="ARBA" id="ARBA00022692"/>
    </source>
</evidence>
<gene>
    <name evidence="6" type="ORF">KSP39_PZI001039</name>
</gene>
<dbReference type="GO" id="GO:0005794">
    <property type="term" value="C:Golgi apparatus"/>
    <property type="evidence" value="ECO:0007669"/>
    <property type="project" value="UniProtKB-ARBA"/>
</dbReference>